<organism evidence="2 3">
    <name type="scientific">Metallumcola ferriviriculae</name>
    <dbReference type="NCBI Taxonomy" id="3039180"/>
    <lineage>
        <taxon>Bacteria</taxon>
        <taxon>Bacillati</taxon>
        <taxon>Bacillota</taxon>
        <taxon>Clostridia</taxon>
        <taxon>Neomoorellales</taxon>
        <taxon>Desulfitibacteraceae</taxon>
        <taxon>Metallumcola</taxon>
    </lineage>
</organism>
<dbReference type="RefSeq" id="WP_366923864.1">
    <property type="nucleotide sequence ID" value="NZ_CP121694.1"/>
</dbReference>
<gene>
    <name evidence="2" type="ORF">MFMK1_000780</name>
</gene>
<name>A0AAU0UM88_9FIRM</name>
<protein>
    <submittedName>
        <fullName evidence="2">Phage terminase small subunit P27 family</fullName>
    </submittedName>
</protein>
<dbReference type="InterPro" id="IPR006448">
    <property type="entry name" value="Phage_term_ssu_P27"/>
</dbReference>
<dbReference type="AlphaFoldDB" id="A0AAU0UM88"/>
<evidence type="ECO:0000256" key="1">
    <source>
        <dbReference type="SAM" id="MobiDB-lite"/>
    </source>
</evidence>
<evidence type="ECO:0000313" key="2">
    <source>
        <dbReference type="EMBL" id="WRO20989.1"/>
    </source>
</evidence>
<feature type="compositionally biased region" description="Basic and acidic residues" evidence="1">
    <location>
        <begin position="12"/>
        <end position="36"/>
    </location>
</feature>
<accession>A0AAU0UM88</accession>
<dbReference type="EMBL" id="CP121694">
    <property type="protein sequence ID" value="WRO20989.1"/>
    <property type="molecule type" value="Genomic_DNA"/>
</dbReference>
<keyword evidence="3" id="KW-1185">Reference proteome</keyword>
<proteinExistence type="predicted"/>
<feature type="region of interest" description="Disordered" evidence="1">
    <location>
        <begin position="1"/>
        <end position="43"/>
    </location>
</feature>
<dbReference type="NCBIfam" id="TIGR01558">
    <property type="entry name" value="sm_term_P27"/>
    <property type="match status" value="1"/>
</dbReference>
<dbReference type="Proteomes" id="UP001329915">
    <property type="component" value="Chromosome"/>
</dbReference>
<evidence type="ECO:0000313" key="3">
    <source>
        <dbReference type="Proteomes" id="UP001329915"/>
    </source>
</evidence>
<reference evidence="2 3" key="1">
    <citation type="submission" date="2023-04" db="EMBL/GenBank/DDBJ databases">
        <authorList>
            <person name="Hsu D."/>
        </authorList>
    </citation>
    <scope>NUCLEOTIDE SEQUENCE [LARGE SCALE GENOMIC DNA]</scope>
    <source>
        <strain evidence="2 3">MK1</strain>
    </source>
</reference>
<dbReference type="KEGG" id="dbc:MFMK1_000780"/>
<dbReference type="Pfam" id="PF05119">
    <property type="entry name" value="Terminase_4"/>
    <property type="match status" value="1"/>
</dbReference>
<sequence length="160" mass="18020">MAQRGRKPKPTAIKELEGNPGKRELNQNEPKPEKKAPRCPTWLEPDAKKEWRRMAKQLEQLGILSEVDMAAFAGYCQAYARWKEAEEFITKHGTIVKTPSGYWQQVPQVSIAQTYLKIMNRFCEQFGLTPSARSRLVTDKSGDADDPMELVLLKGGGKGA</sequence>